<evidence type="ECO:0000256" key="1">
    <source>
        <dbReference type="SAM" id="Phobius"/>
    </source>
</evidence>
<name>H0I0Q6_9HYPH</name>
<reference evidence="2 3" key="1">
    <citation type="journal article" date="2012" name="J. Bacteriol.">
        <title>Draft Genome Sequence of Mesorhizobium alhagi CCNWXJ12-2T, a Novel Salt-Resistant Species Isolated from the Desert of Northwestern China.</title>
        <authorList>
            <person name="Zhou M."/>
            <person name="Chen W."/>
            <person name="Chen H."/>
            <person name="Wei G."/>
        </authorList>
    </citation>
    <scope>NUCLEOTIDE SEQUENCE [LARGE SCALE GENOMIC DNA]</scope>
    <source>
        <strain evidence="2 3">CCNWXJ12-2</strain>
    </source>
</reference>
<gene>
    <name evidence="2" type="ORF">MAXJ12_30217</name>
</gene>
<keyword evidence="1" id="KW-0472">Membrane</keyword>
<proteinExistence type="predicted"/>
<keyword evidence="1" id="KW-1133">Transmembrane helix</keyword>
<keyword evidence="1" id="KW-0812">Transmembrane</keyword>
<evidence type="ECO:0000313" key="3">
    <source>
        <dbReference type="Proteomes" id="UP000003250"/>
    </source>
</evidence>
<dbReference type="Proteomes" id="UP000003250">
    <property type="component" value="Unassembled WGS sequence"/>
</dbReference>
<evidence type="ECO:0000313" key="2">
    <source>
        <dbReference type="EMBL" id="EHK53450.1"/>
    </source>
</evidence>
<protein>
    <submittedName>
        <fullName evidence="2">Uncharacterized protein</fullName>
    </submittedName>
</protein>
<dbReference type="AlphaFoldDB" id="H0I0Q6"/>
<dbReference type="EMBL" id="AHAM01000269">
    <property type="protein sequence ID" value="EHK53450.1"/>
    <property type="molecule type" value="Genomic_DNA"/>
</dbReference>
<dbReference type="PATRIC" id="fig|1107882.3.peg.5849"/>
<feature type="transmembrane region" description="Helical" evidence="1">
    <location>
        <begin position="29"/>
        <end position="50"/>
    </location>
</feature>
<sequence>MGGRILEHAAARHSGLMDLGDWAGMKRTIYAIICVALIAAGSALLFSMSLDPPGEPFTSSKLQDG</sequence>
<accession>H0I0Q6</accession>
<keyword evidence="3" id="KW-1185">Reference proteome</keyword>
<organism evidence="2 3">
    <name type="scientific">Mesorhizobium alhagi CCNWXJ12-2</name>
    <dbReference type="NCBI Taxonomy" id="1107882"/>
    <lineage>
        <taxon>Bacteria</taxon>
        <taxon>Pseudomonadati</taxon>
        <taxon>Pseudomonadota</taxon>
        <taxon>Alphaproteobacteria</taxon>
        <taxon>Hyphomicrobiales</taxon>
        <taxon>Phyllobacteriaceae</taxon>
        <taxon>Allomesorhizobium</taxon>
    </lineage>
</organism>